<evidence type="ECO:0000256" key="7">
    <source>
        <dbReference type="ARBA" id="ARBA00022840"/>
    </source>
</evidence>
<dbReference type="GO" id="GO:0019288">
    <property type="term" value="P:isopentenyl diphosphate biosynthetic process, methylerythritol 4-phosphate pathway"/>
    <property type="evidence" value="ECO:0007669"/>
    <property type="project" value="UniProtKB-UniRule"/>
</dbReference>
<feature type="active site" evidence="9">
    <location>
        <position position="151"/>
    </location>
</feature>
<dbReference type="PIRSF" id="PIRSF010376">
    <property type="entry name" value="IspE"/>
    <property type="match status" value="1"/>
</dbReference>
<dbReference type="SUPFAM" id="SSF54211">
    <property type="entry name" value="Ribosomal protein S5 domain 2-like"/>
    <property type="match status" value="1"/>
</dbReference>
<evidence type="ECO:0000313" key="12">
    <source>
        <dbReference type="EMBL" id="MBD8870668.1"/>
    </source>
</evidence>
<dbReference type="GO" id="GO:0005524">
    <property type="term" value="F:ATP binding"/>
    <property type="evidence" value="ECO:0007669"/>
    <property type="project" value="UniProtKB-UniRule"/>
</dbReference>
<evidence type="ECO:0000256" key="8">
    <source>
        <dbReference type="ARBA" id="ARBA00032554"/>
    </source>
</evidence>
<dbReference type="Pfam" id="PF00288">
    <property type="entry name" value="GHMP_kinases_N"/>
    <property type="match status" value="1"/>
</dbReference>
<dbReference type="AlphaFoldDB" id="A0A927K7Z1"/>
<evidence type="ECO:0000256" key="1">
    <source>
        <dbReference type="ARBA" id="ARBA00009684"/>
    </source>
</evidence>
<evidence type="ECO:0000256" key="6">
    <source>
        <dbReference type="ARBA" id="ARBA00022777"/>
    </source>
</evidence>
<dbReference type="GO" id="GO:0050515">
    <property type="term" value="F:4-(cytidine 5'-diphospho)-2-C-methyl-D-erythritol kinase activity"/>
    <property type="evidence" value="ECO:0007669"/>
    <property type="project" value="UniProtKB-UniRule"/>
</dbReference>
<evidence type="ECO:0000256" key="3">
    <source>
        <dbReference type="ARBA" id="ARBA00017473"/>
    </source>
</evidence>
<dbReference type="GO" id="GO:0016114">
    <property type="term" value="P:terpenoid biosynthetic process"/>
    <property type="evidence" value="ECO:0007669"/>
    <property type="project" value="UniProtKB-UniRule"/>
</dbReference>
<dbReference type="Pfam" id="PF08544">
    <property type="entry name" value="GHMP_kinases_C"/>
    <property type="match status" value="1"/>
</dbReference>
<dbReference type="NCBIfam" id="TIGR00154">
    <property type="entry name" value="ispE"/>
    <property type="match status" value="1"/>
</dbReference>
<gene>
    <name evidence="9" type="primary">ispE</name>
    <name evidence="12" type="ORF">IE331_13620</name>
</gene>
<feature type="domain" description="GHMP kinase C-terminal" evidence="11">
    <location>
        <begin position="218"/>
        <end position="289"/>
    </location>
</feature>
<comment type="catalytic activity">
    <reaction evidence="9">
        <text>4-CDP-2-C-methyl-D-erythritol + ATP = 4-CDP-2-C-methyl-D-erythritol 2-phosphate + ADP + H(+)</text>
        <dbReference type="Rhea" id="RHEA:18437"/>
        <dbReference type="ChEBI" id="CHEBI:15378"/>
        <dbReference type="ChEBI" id="CHEBI:30616"/>
        <dbReference type="ChEBI" id="CHEBI:57823"/>
        <dbReference type="ChEBI" id="CHEBI:57919"/>
        <dbReference type="ChEBI" id="CHEBI:456216"/>
        <dbReference type="EC" id="2.7.1.148"/>
    </reaction>
</comment>
<dbReference type="RefSeq" id="WP_192143944.1">
    <property type="nucleotide sequence ID" value="NZ_JACYXZ010000003.1"/>
</dbReference>
<dbReference type="Proteomes" id="UP000616839">
    <property type="component" value="Unassembled WGS sequence"/>
</dbReference>
<feature type="active site" evidence="9">
    <location>
        <position position="17"/>
    </location>
</feature>
<dbReference type="SUPFAM" id="SSF55060">
    <property type="entry name" value="GHMP Kinase, C-terminal domain"/>
    <property type="match status" value="1"/>
</dbReference>
<evidence type="ECO:0000256" key="2">
    <source>
        <dbReference type="ARBA" id="ARBA00012052"/>
    </source>
</evidence>
<comment type="pathway">
    <text evidence="9">Isoprenoid biosynthesis; isopentenyl diphosphate biosynthesis via DXP pathway; isopentenyl diphosphate from 1-deoxy-D-xylulose 5-phosphate: step 3/6.</text>
</comment>
<proteinExistence type="inferred from homology"/>
<dbReference type="PANTHER" id="PTHR43527:SF2">
    <property type="entry name" value="4-DIPHOSPHOCYTIDYL-2-C-METHYL-D-ERYTHRITOL KINASE, CHLOROPLASTIC"/>
    <property type="match status" value="1"/>
</dbReference>
<comment type="function">
    <text evidence="9">Catalyzes the phosphorylation of the position 2 hydroxy group of 4-diphosphocytidyl-2C-methyl-D-erythritol.</text>
</comment>
<evidence type="ECO:0000256" key="4">
    <source>
        <dbReference type="ARBA" id="ARBA00022679"/>
    </source>
</evidence>
<keyword evidence="13" id="KW-1185">Reference proteome</keyword>
<dbReference type="InterPro" id="IPR014721">
    <property type="entry name" value="Ribsml_uS5_D2-typ_fold_subgr"/>
</dbReference>
<dbReference type="EC" id="2.7.1.148" evidence="2 9"/>
<keyword evidence="5 9" id="KW-0547">Nucleotide-binding</keyword>
<dbReference type="HAMAP" id="MF_00061">
    <property type="entry name" value="IspE"/>
    <property type="match status" value="1"/>
</dbReference>
<dbReference type="InterPro" id="IPR036554">
    <property type="entry name" value="GHMP_kinase_C_sf"/>
</dbReference>
<evidence type="ECO:0000313" key="13">
    <source>
        <dbReference type="Proteomes" id="UP000616839"/>
    </source>
</evidence>
<evidence type="ECO:0000256" key="5">
    <source>
        <dbReference type="ARBA" id="ARBA00022741"/>
    </source>
</evidence>
<dbReference type="PANTHER" id="PTHR43527">
    <property type="entry name" value="4-DIPHOSPHOCYTIDYL-2-C-METHYL-D-ERYTHRITOL KINASE, CHLOROPLASTIC"/>
    <property type="match status" value="1"/>
</dbReference>
<keyword evidence="6 9" id="KW-0418">Kinase</keyword>
<keyword evidence="7 9" id="KW-0067">ATP-binding</keyword>
<dbReference type="InterPro" id="IPR020568">
    <property type="entry name" value="Ribosomal_Su5_D2-typ_SF"/>
</dbReference>
<keyword evidence="4 9" id="KW-0808">Transferase</keyword>
<evidence type="ECO:0000256" key="9">
    <source>
        <dbReference type="HAMAP-Rule" id="MF_00061"/>
    </source>
</evidence>
<protein>
    <recommendedName>
        <fullName evidence="3 9">4-diphosphocytidyl-2-C-methyl-D-erythritol kinase</fullName>
        <shortName evidence="9">CMK</shortName>
        <ecNumber evidence="2 9">2.7.1.148</ecNumber>
    </recommendedName>
    <alternativeName>
        <fullName evidence="8 9">4-(cytidine-5'-diphospho)-2-C-methyl-D-erythritol kinase</fullName>
    </alternativeName>
</protein>
<reference evidence="12" key="1">
    <citation type="submission" date="2020-09" db="EMBL/GenBank/DDBJ databases">
        <title>Nocardioides sp. strain MJB4 16S ribosomal RNA gene Genome sequencing and assembly.</title>
        <authorList>
            <person name="Kim I."/>
        </authorList>
    </citation>
    <scope>NUCLEOTIDE SEQUENCE</scope>
    <source>
        <strain evidence="12">MJB4</strain>
    </source>
</reference>
<comment type="similarity">
    <text evidence="1 9">Belongs to the GHMP kinase family. IspE subfamily.</text>
</comment>
<evidence type="ECO:0000259" key="11">
    <source>
        <dbReference type="Pfam" id="PF08544"/>
    </source>
</evidence>
<keyword evidence="9" id="KW-0414">Isoprene biosynthesis</keyword>
<name>A0A927K7Z1_9ACTN</name>
<dbReference type="Gene3D" id="3.30.230.10">
    <property type="match status" value="1"/>
</dbReference>
<evidence type="ECO:0000259" key="10">
    <source>
        <dbReference type="Pfam" id="PF00288"/>
    </source>
</evidence>
<sequence length="308" mass="30626">MTARSAGSSVSVRAPAKINLHLGVGPVRPDGYHPLATAYQAISLFSTVTATEADGWSLTCSGRDGVVVDDVPLDDTNLAMRAARLLAGHAGRDRPGDPGVALHLDKGIPVAGGLAGGSADAAAALLACDALWGLGTPLSELLALAGRLGSDVPFGLLGGSAAGHGRGELVTALADAGRYDWVVLTRDAGMSTPAVYAEYDALHAGSVVPDPEIPAALVDALAAGSVRDLAAAVGNDLQPASLRLRPELGAPLEAGLAASALAALVSGSGPTCLFLCEDGPHAEQVAAALAPYGRTVLAHGPVPGAEVI</sequence>
<feature type="domain" description="GHMP kinase N-terminal" evidence="10">
    <location>
        <begin position="77"/>
        <end position="159"/>
    </location>
</feature>
<dbReference type="EMBL" id="JACYXZ010000003">
    <property type="protein sequence ID" value="MBD8870668.1"/>
    <property type="molecule type" value="Genomic_DNA"/>
</dbReference>
<dbReference type="InterPro" id="IPR006204">
    <property type="entry name" value="GHMP_kinase_N_dom"/>
</dbReference>
<organism evidence="12 13">
    <name type="scientific">Nocardioides donggukensis</name>
    <dbReference type="NCBI Taxonomy" id="2774019"/>
    <lineage>
        <taxon>Bacteria</taxon>
        <taxon>Bacillati</taxon>
        <taxon>Actinomycetota</taxon>
        <taxon>Actinomycetes</taxon>
        <taxon>Propionibacteriales</taxon>
        <taxon>Nocardioidaceae</taxon>
        <taxon>Nocardioides</taxon>
    </lineage>
</organism>
<accession>A0A927K7Z1</accession>
<dbReference type="InterPro" id="IPR004424">
    <property type="entry name" value="IspE"/>
</dbReference>
<dbReference type="NCBIfam" id="NF002870">
    <property type="entry name" value="PRK03188.1"/>
    <property type="match status" value="1"/>
</dbReference>
<feature type="binding site" evidence="9">
    <location>
        <begin position="109"/>
        <end position="119"/>
    </location>
    <ligand>
        <name>ATP</name>
        <dbReference type="ChEBI" id="CHEBI:30616"/>
    </ligand>
</feature>
<comment type="caution">
    <text evidence="12">The sequence shown here is derived from an EMBL/GenBank/DDBJ whole genome shotgun (WGS) entry which is preliminary data.</text>
</comment>
<dbReference type="Gene3D" id="3.30.70.890">
    <property type="entry name" value="GHMP kinase, C-terminal domain"/>
    <property type="match status" value="1"/>
</dbReference>
<dbReference type="InterPro" id="IPR013750">
    <property type="entry name" value="GHMP_kinase_C_dom"/>
</dbReference>